<evidence type="ECO:0000256" key="5">
    <source>
        <dbReference type="ARBA" id="ARBA00008372"/>
    </source>
</evidence>
<evidence type="ECO:0000256" key="3">
    <source>
        <dbReference type="ARBA" id="ARBA00004123"/>
    </source>
</evidence>
<comment type="similarity">
    <text evidence="5">Belongs to the CAF1 family.</text>
</comment>
<evidence type="ECO:0000313" key="18">
    <source>
        <dbReference type="EnsemblPlants" id="HORVU.MOREX.r3.3HG0307800.1.CDS1"/>
    </source>
</evidence>
<dbReference type="InterPro" id="IPR006941">
    <property type="entry name" value="RNase_CAF1"/>
</dbReference>
<evidence type="ECO:0000256" key="12">
    <source>
        <dbReference type="ARBA" id="ARBA00022839"/>
    </source>
</evidence>
<dbReference type="InterPro" id="IPR036397">
    <property type="entry name" value="RNaseH_sf"/>
</dbReference>
<dbReference type="GO" id="GO:0030015">
    <property type="term" value="C:CCR4-NOT core complex"/>
    <property type="evidence" value="ECO:0000318"/>
    <property type="project" value="GO_Central"/>
</dbReference>
<keyword evidence="16" id="KW-0539">Nucleus</keyword>
<dbReference type="GO" id="GO:0046872">
    <property type="term" value="F:metal ion binding"/>
    <property type="evidence" value="ECO:0007669"/>
    <property type="project" value="UniProtKB-KW"/>
</dbReference>
<dbReference type="EnsemblPlants" id="HORVU.MOREX.r3.3HG0307810.1">
    <property type="protein sequence ID" value="HORVU.MOREX.r3.3HG0307810.1.CDS1"/>
    <property type="gene ID" value="HORVU.MOREX.r3.3HG0307810"/>
</dbReference>
<evidence type="ECO:0000256" key="17">
    <source>
        <dbReference type="ARBA" id="ARBA00025148"/>
    </source>
</evidence>
<gene>
    <name evidence="18" type="primary">LOC123442046</name>
</gene>
<keyword evidence="19" id="KW-1185">Reference proteome</keyword>
<evidence type="ECO:0000256" key="7">
    <source>
        <dbReference type="ARBA" id="ARBA00012161"/>
    </source>
</evidence>
<protein>
    <recommendedName>
        <fullName evidence="7">poly(A)-specific ribonuclease</fullName>
        <ecNumber evidence="7">3.1.13.4</ecNumber>
    </recommendedName>
</protein>
<keyword evidence="11" id="KW-0378">Hydrolase</keyword>
<evidence type="ECO:0000256" key="9">
    <source>
        <dbReference type="ARBA" id="ARBA00022722"/>
    </source>
</evidence>
<comment type="function">
    <text evidence="17">Ubiquitous transcription factor required for a diverse set of processes. It is a component of the CCR4 complex involved in the control of gene expression.</text>
</comment>
<comment type="subunit">
    <text evidence="6">Component of the CCR4-NOT complex, at least composed of CRR4 and CAF1 proteins.</text>
</comment>
<evidence type="ECO:0000256" key="1">
    <source>
        <dbReference type="ARBA" id="ARBA00001663"/>
    </source>
</evidence>
<dbReference type="OrthoDB" id="670902at2759"/>
<dbReference type="GeneID" id="123442046"/>
<evidence type="ECO:0000256" key="14">
    <source>
        <dbReference type="ARBA" id="ARBA00023015"/>
    </source>
</evidence>
<keyword evidence="15" id="KW-0804">Transcription</keyword>
<evidence type="ECO:0000256" key="11">
    <source>
        <dbReference type="ARBA" id="ARBA00022801"/>
    </source>
</evidence>
<dbReference type="SMR" id="A0A8I6WVH1"/>
<dbReference type="GO" id="GO:0005634">
    <property type="term" value="C:nucleus"/>
    <property type="evidence" value="ECO:0007669"/>
    <property type="project" value="UniProtKB-SubCell"/>
</dbReference>
<keyword evidence="8" id="KW-0963">Cytoplasm</keyword>
<keyword evidence="12" id="KW-0269">Exonuclease</keyword>
<organism evidence="18 19">
    <name type="scientific">Hordeum vulgare subsp. vulgare</name>
    <name type="common">Domesticated barley</name>
    <dbReference type="NCBI Taxonomy" id="112509"/>
    <lineage>
        <taxon>Eukaryota</taxon>
        <taxon>Viridiplantae</taxon>
        <taxon>Streptophyta</taxon>
        <taxon>Embryophyta</taxon>
        <taxon>Tracheophyta</taxon>
        <taxon>Spermatophyta</taxon>
        <taxon>Magnoliopsida</taxon>
        <taxon>Liliopsida</taxon>
        <taxon>Poales</taxon>
        <taxon>Poaceae</taxon>
        <taxon>BOP clade</taxon>
        <taxon>Pooideae</taxon>
        <taxon>Triticodae</taxon>
        <taxon>Triticeae</taxon>
        <taxon>Hordeinae</taxon>
        <taxon>Hordeum</taxon>
    </lineage>
</organism>
<reference evidence="18" key="2">
    <citation type="submission" date="2020-10" db="EMBL/GenBank/DDBJ databases">
        <authorList>
            <person name="Scholz U."/>
            <person name="Mascher M."/>
            <person name="Fiebig A."/>
        </authorList>
    </citation>
    <scope>NUCLEOTIDE SEQUENCE [LARGE SCALE GENOMIC DNA]</scope>
    <source>
        <strain evidence="18">cv. Morex</strain>
    </source>
</reference>
<dbReference type="Gramene" id="HORVU.MOREX.r3.3HG0307800.1">
    <property type="protein sequence ID" value="HORVU.MOREX.r3.3HG0307800.1.CDS1"/>
    <property type="gene ID" value="HORVU.MOREX.r3.3HG0307800"/>
</dbReference>
<dbReference type="RefSeq" id="XP_044974099.1">
    <property type="nucleotide sequence ID" value="XM_045118164.1"/>
</dbReference>
<comment type="catalytic activity">
    <reaction evidence="1">
        <text>Exonucleolytic cleavage of poly(A) to 5'-AMP.</text>
        <dbReference type="EC" id="3.1.13.4"/>
    </reaction>
</comment>
<dbReference type="Gene3D" id="3.30.420.10">
    <property type="entry name" value="Ribonuclease H-like superfamily/Ribonuclease H"/>
    <property type="match status" value="1"/>
</dbReference>
<reference evidence="18" key="3">
    <citation type="submission" date="2022-01" db="UniProtKB">
        <authorList>
            <consortium name="EnsemblPlants"/>
        </authorList>
    </citation>
    <scope>IDENTIFICATION</scope>
    <source>
        <strain evidence="18">subsp. vulgare</strain>
    </source>
</reference>
<evidence type="ECO:0000256" key="10">
    <source>
        <dbReference type="ARBA" id="ARBA00022723"/>
    </source>
</evidence>
<evidence type="ECO:0000256" key="13">
    <source>
        <dbReference type="ARBA" id="ARBA00022884"/>
    </source>
</evidence>
<keyword evidence="9" id="KW-0540">Nuclease</keyword>
<dbReference type="AlphaFoldDB" id="A0A8I6WVH1"/>
<comment type="cofactor">
    <cofactor evidence="2">
        <name>a divalent metal cation</name>
        <dbReference type="ChEBI" id="CHEBI:60240"/>
    </cofactor>
</comment>
<keyword evidence="10" id="KW-0479">Metal-binding</keyword>
<reference evidence="19" key="1">
    <citation type="journal article" date="2012" name="Nature">
        <title>A physical, genetic and functional sequence assembly of the barley genome.</title>
        <authorList>
            <consortium name="The International Barley Genome Sequencing Consortium"/>
            <person name="Mayer K.F."/>
            <person name="Waugh R."/>
            <person name="Brown J.W."/>
            <person name="Schulman A."/>
            <person name="Langridge P."/>
            <person name="Platzer M."/>
            <person name="Fincher G.B."/>
            <person name="Muehlbauer G.J."/>
            <person name="Sato K."/>
            <person name="Close T.J."/>
            <person name="Wise R.P."/>
            <person name="Stein N."/>
        </authorList>
    </citation>
    <scope>NUCLEOTIDE SEQUENCE [LARGE SCALE GENOMIC DNA]</scope>
    <source>
        <strain evidence="19">cv. Morex</strain>
    </source>
</reference>
<evidence type="ECO:0000256" key="2">
    <source>
        <dbReference type="ARBA" id="ARBA00001968"/>
    </source>
</evidence>
<dbReference type="GO" id="GO:0004535">
    <property type="term" value="F:poly(A)-specific ribonuclease activity"/>
    <property type="evidence" value="ECO:0000318"/>
    <property type="project" value="GO_Central"/>
</dbReference>
<dbReference type="Pfam" id="PF04857">
    <property type="entry name" value="CAF1"/>
    <property type="match status" value="1"/>
</dbReference>
<dbReference type="EnsemblPlants" id="HORVU.MOREX.r3.3HG0307820.1">
    <property type="protein sequence ID" value="HORVU.MOREX.r3.3HG0307820.1.CDS1"/>
    <property type="gene ID" value="HORVU.MOREX.r3.3HG0307820"/>
</dbReference>
<dbReference type="EnsemblPlants" id="HORVU.MOREX.r3.3HG0307800.1">
    <property type="protein sequence ID" value="HORVU.MOREX.r3.3HG0307800.1.CDS1"/>
    <property type="gene ID" value="HORVU.MOREX.r3.3HG0307800"/>
</dbReference>
<evidence type="ECO:0000256" key="4">
    <source>
        <dbReference type="ARBA" id="ARBA00004496"/>
    </source>
</evidence>
<dbReference type="GO" id="GO:0003723">
    <property type="term" value="F:RNA binding"/>
    <property type="evidence" value="ECO:0007669"/>
    <property type="project" value="UniProtKB-KW"/>
</dbReference>
<sequence length="311" mass="34275">MQRGRIGVSPAAGMSFAMFPQPTPPRFTTMFPVQVQPPPFAYHAFPLPPVQPQLPVLVRPVWAWNFADEWAYLENFAAGARYVAFDVHYPGVVHAAGQDHKSMTVEERYALMKANVDELKPLQVGVAVCDHQGQQLAWEFNLRDFCRQADPHEEKALEYLARRGLYVDTLRNHGVDAYILGALLLGSGLVGAGHGRPSWITYDGAYHIAYLLKVITNGAQLPHNVAGFVAAMHCYLGQKVYDVATMAVDCPSMPVGLDRIAAHMGIHPPWGSPRLAGAAGVRALLAFRILKHGEFGGNVERFRGLLQGLHY</sequence>
<accession>A0A8I6WVH1</accession>
<evidence type="ECO:0000256" key="6">
    <source>
        <dbReference type="ARBA" id="ARBA00011757"/>
    </source>
</evidence>
<dbReference type="PANTHER" id="PTHR10797">
    <property type="entry name" value="CCR4-NOT TRANSCRIPTION COMPLEX SUBUNIT"/>
    <property type="match status" value="1"/>
</dbReference>
<dbReference type="Gramene" id="HORVU.MOREX.r3.3HG0307810.1">
    <property type="protein sequence ID" value="HORVU.MOREX.r3.3HG0307810.1.CDS1"/>
    <property type="gene ID" value="HORVU.MOREX.r3.3HG0307810"/>
</dbReference>
<evidence type="ECO:0000256" key="15">
    <source>
        <dbReference type="ARBA" id="ARBA00023163"/>
    </source>
</evidence>
<dbReference type="InterPro" id="IPR039637">
    <property type="entry name" value="CNOT7/CNOT8/Pop2"/>
</dbReference>
<evidence type="ECO:0000313" key="19">
    <source>
        <dbReference type="Proteomes" id="UP000011116"/>
    </source>
</evidence>
<dbReference type="GO" id="GO:0000932">
    <property type="term" value="C:P-body"/>
    <property type="evidence" value="ECO:0000318"/>
    <property type="project" value="GO_Central"/>
</dbReference>
<dbReference type="SUPFAM" id="SSF53098">
    <property type="entry name" value="Ribonuclease H-like"/>
    <property type="match status" value="1"/>
</dbReference>
<evidence type="ECO:0000256" key="16">
    <source>
        <dbReference type="ARBA" id="ARBA00023242"/>
    </source>
</evidence>
<dbReference type="Gramene" id="HORVU.MOREX.r3.3HG0307820.1">
    <property type="protein sequence ID" value="HORVU.MOREX.r3.3HG0307820.1.CDS1"/>
    <property type="gene ID" value="HORVU.MOREX.r3.3HG0307820"/>
</dbReference>
<keyword evidence="13" id="KW-0694">RNA-binding</keyword>
<name>A0A8I6WVH1_HORVV</name>
<evidence type="ECO:0000256" key="8">
    <source>
        <dbReference type="ARBA" id="ARBA00022490"/>
    </source>
</evidence>
<keyword evidence="14" id="KW-0805">Transcription regulation</keyword>
<dbReference type="EC" id="3.1.13.4" evidence="7"/>
<comment type="subcellular location">
    <subcellularLocation>
        <location evidence="4">Cytoplasm</location>
    </subcellularLocation>
    <subcellularLocation>
        <location evidence="3">Nucleus</location>
    </subcellularLocation>
</comment>
<dbReference type="KEGG" id="hvg:123442046"/>
<proteinExistence type="inferred from homology"/>
<dbReference type="GO" id="GO:0000288">
    <property type="term" value="P:nuclear-transcribed mRNA catabolic process, deadenylation-dependent decay"/>
    <property type="evidence" value="ECO:0000318"/>
    <property type="project" value="GO_Central"/>
</dbReference>
<dbReference type="Proteomes" id="UP000011116">
    <property type="component" value="Chromosome 3H"/>
</dbReference>
<dbReference type="InterPro" id="IPR012337">
    <property type="entry name" value="RNaseH-like_sf"/>
</dbReference>